<feature type="transmembrane region" description="Helical" evidence="3">
    <location>
        <begin position="20"/>
        <end position="38"/>
    </location>
</feature>
<keyword evidence="2 3" id="KW-0472">Membrane</keyword>
<dbReference type="GO" id="GO:0015225">
    <property type="term" value="F:biotin transmembrane transporter activity"/>
    <property type="evidence" value="ECO:0007669"/>
    <property type="project" value="UniProtKB-UniRule"/>
</dbReference>
<dbReference type="InterPro" id="IPR003784">
    <property type="entry name" value="BioY"/>
</dbReference>
<name>A0AA48KJ01_9RHOB</name>
<protein>
    <recommendedName>
        <fullName evidence="2">Biotin transporter</fullName>
    </recommendedName>
</protein>
<accession>A0AA48KJ01</accession>
<dbReference type="EMBL" id="AP027266">
    <property type="protein sequence ID" value="BDW85679.1"/>
    <property type="molecule type" value="Genomic_DNA"/>
</dbReference>
<keyword evidence="5" id="KW-1185">Reference proteome</keyword>
<reference evidence="4 5" key="1">
    <citation type="submission" date="2023-01" db="EMBL/GenBank/DDBJ databases">
        <title>Complete genome sequence of Roseicyclus marinus strain Dej080120_10.</title>
        <authorList>
            <person name="Ueki S."/>
            <person name="Maruyama F."/>
        </authorList>
    </citation>
    <scope>NUCLEOTIDE SEQUENCE [LARGE SCALE GENOMIC DNA]</scope>
    <source>
        <strain evidence="4 5">Dej080120_10</strain>
    </source>
</reference>
<keyword evidence="3" id="KW-0812">Transmembrane</keyword>
<comment type="similarity">
    <text evidence="1 2">Belongs to the BioY family.</text>
</comment>
<evidence type="ECO:0000256" key="3">
    <source>
        <dbReference type="SAM" id="Phobius"/>
    </source>
</evidence>
<keyword evidence="3" id="KW-1133">Transmembrane helix</keyword>
<comment type="subcellular location">
    <subcellularLocation>
        <location evidence="2">Cell membrane</location>
        <topology evidence="2">Multi-pass membrane protein</topology>
    </subcellularLocation>
</comment>
<gene>
    <name evidence="4" type="ORF">MACH21_18560</name>
</gene>
<dbReference type="PANTHER" id="PTHR34295:SF1">
    <property type="entry name" value="BIOTIN TRANSPORTER BIOY"/>
    <property type="match status" value="1"/>
</dbReference>
<feature type="transmembrane region" description="Helical" evidence="3">
    <location>
        <begin position="123"/>
        <end position="144"/>
    </location>
</feature>
<dbReference type="PANTHER" id="PTHR34295">
    <property type="entry name" value="BIOTIN TRANSPORTER BIOY"/>
    <property type="match status" value="1"/>
</dbReference>
<dbReference type="Gene3D" id="1.10.1760.20">
    <property type="match status" value="1"/>
</dbReference>
<dbReference type="PIRSF" id="PIRSF016661">
    <property type="entry name" value="BioY"/>
    <property type="match status" value="1"/>
</dbReference>
<organism evidence="4 5">
    <name type="scientific">Roseicyclus marinus</name>
    <dbReference type="NCBI Taxonomy" id="2161673"/>
    <lineage>
        <taxon>Bacteria</taxon>
        <taxon>Pseudomonadati</taxon>
        <taxon>Pseudomonadota</taxon>
        <taxon>Alphaproteobacteria</taxon>
        <taxon>Rhodobacterales</taxon>
        <taxon>Roseobacteraceae</taxon>
        <taxon>Roseicyclus</taxon>
    </lineage>
</organism>
<dbReference type="GO" id="GO:0005886">
    <property type="term" value="C:plasma membrane"/>
    <property type="evidence" value="ECO:0007669"/>
    <property type="project" value="UniProtKB-SubCell"/>
</dbReference>
<evidence type="ECO:0000313" key="4">
    <source>
        <dbReference type="EMBL" id="BDW85679.1"/>
    </source>
</evidence>
<dbReference type="Pfam" id="PF02632">
    <property type="entry name" value="BioY"/>
    <property type="match status" value="1"/>
</dbReference>
<feature type="transmembrane region" description="Helical" evidence="3">
    <location>
        <begin position="93"/>
        <end position="111"/>
    </location>
</feature>
<dbReference type="RefSeq" id="WP_338271483.1">
    <property type="nucleotide sequence ID" value="NZ_AP027266.1"/>
</dbReference>
<proteinExistence type="inferred from homology"/>
<sequence length="201" mass="20406">MGRDTLLSATIGDQGTLKKVALVLVGALFIAAAAKVTVPMWPVPISLQTLAILLVGFTLGSRLGAATVIVYVAQGVMGLPVFTPTTMPGIAALMGPTGGFLIGFIGMAYLAGFAAEKGIAKGVFGTAAAALVISALLYVPGILWPMALAGGMGLEAGWIARDAGFYWTAFIAPFLLGDALKAVIAALVVTGGWSVLAKRRA</sequence>
<keyword evidence="2" id="KW-0813">Transport</keyword>
<dbReference type="AlphaFoldDB" id="A0AA48KJ01"/>
<keyword evidence="2" id="KW-1003">Cell membrane</keyword>
<evidence type="ECO:0000256" key="1">
    <source>
        <dbReference type="ARBA" id="ARBA00010692"/>
    </source>
</evidence>
<evidence type="ECO:0000313" key="5">
    <source>
        <dbReference type="Proteomes" id="UP001337723"/>
    </source>
</evidence>
<feature type="transmembrane region" description="Helical" evidence="3">
    <location>
        <begin position="50"/>
        <end position="73"/>
    </location>
</feature>
<feature type="transmembrane region" description="Helical" evidence="3">
    <location>
        <begin position="164"/>
        <end position="196"/>
    </location>
</feature>
<dbReference type="Proteomes" id="UP001337723">
    <property type="component" value="Chromosome"/>
</dbReference>
<evidence type="ECO:0000256" key="2">
    <source>
        <dbReference type="PIRNR" id="PIRNR016661"/>
    </source>
</evidence>
<dbReference type="KEGG" id="rmai:MACH21_18560"/>